<sequence length="251" mass="28993">MNDEEKVAIKAEIQQRHPNHSILSHDFAGTNISPDGDASLCYGPRTNHHSGMYVRHIGSRARESRVVVGKCYYQSQGYKYWEKRRCILDDEEKKLLSEPVRALDSFSCRHKHLAESHGITMRPCISFTPNGRVLHATSIWYSLSLGLGRVYKMHPPWYLWRLQFLLCLSSPSHNTYHLLFRKTPNTYYTMRCISLFVLVLSSLTILVSSAPIAIPVPEAEVDHLLRTRKIPAEKDWRTNKWKTEDILVSTN</sequence>
<accession>A0AA39K0I6</accession>
<dbReference type="Proteomes" id="UP001175226">
    <property type="component" value="Unassembled WGS sequence"/>
</dbReference>
<keyword evidence="1" id="KW-0472">Membrane</keyword>
<reference evidence="2" key="1">
    <citation type="submission" date="2023-06" db="EMBL/GenBank/DDBJ databases">
        <authorList>
            <consortium name="Lawrence Berkeley National Laboratory"/>
            <person name="Ahrendt S."/>
            <person name="Sahu N."/>
            <person name="Indic B."/>
            <person name="Wong-Bajracharya J."/>
            <person name="Merenyi Z."/>
            <person name="Ke H.-M."/>
            <person name="Monk M."/>
            <person name="Kocsube S."/>
            <person name="Drula E."/>
            <person name="Lipzen A."/>
            <person name="Balint B."/>
            <person name="Henrissat B."/>
            <person name="Andreopoulos B."/>
            <person name="Martin F.M."/>
            <person name="Harder C.B."/>
            <person name="Rigling D."/>
            <person name="Ford K.L."/>
            <person name="Foster G.D."/>
            <person name="Pangilinan J."/>
            <person name="Papanicolaou A."/>
            <person name="Barry K."/>
            <person name="LaButti K."/>
            <person name="Viragh M."/>
            <person name="Koriabine M."/>
            <person name="Yan M."/>
            <person name="Riley R."/>
            <person name="Champramary S."/>
            <person name="Plett K.L."/>
            <person name="Tsai I.J."/>
            <person name="Slot J."/>
            <person name="Sipos G."/>
            <person name="Plett J."/>
            <person name="Nagy L.G."/>
            <person name="Grigoriev I.V."/>
        </authorList>
    </citation>
    <scope>NUCLEOTIDE SEQUENCE</scope>
    <source>
        <strain evidence="2">FPL87.14</strain>
    </source>
</reference>
<evidence type="ECO:0000313" key="2">
    <source>
        <dbReference type="EMBL" id="KAK0452305.1"/>
    </source>
</evidence>
<evidence type="ECO:0000256" key="1">
    <source>
        <dbReference type="SAM" id="Phobius"/>
    </source>
</evidence>
<organism evidence="2 3">
    <name type="scientific">Armillaria borealis</name>
    <dbReference type="NCBI Taxonomy" id="47425"/>
    <lineage>
        <taxon>Eukaryota</taxon>
        <taxon>Fungi</taxon>
        <taxon>Dikarya</taxon>
        <taxon>Basidiomycota</taxon>
        <taxon>Agaricomycotina</taxon>
        <taxon>Agaricomycetes</taxon>
        <taxon>Agaricomycetidae</taxon>
        <taxon>Agaricales</taxon>
        <taxon>Marasmiineae</taxon>
        <taxon>Physalacriaceae</taxon>
        <taxon>Armillaria</taxon>
    </lineage>
</organism>
<keyword evidence="3" id="KW-1185">Reference proteome</keyword>
<dbReference type="EMBL" id="JAUEPT010000004">
    <property type="protein sequence ID" value="KAK0452305.1"/>
    <property type="molecule type" value="Genomic_DNA"/>
</dbReference>
<feature type="transmembrane region" description="Helical" evidence="1">
    <location>
        <begin position="192"/>
        <end position="214"/>
    </location>
</feature>
<name>A0AA39K0I6_9AGAR</name>
<protein>
    <submittedName>
        <fullName evidence="2">Uncharacterized protein</fullName>
    </submittedName>
</protein>
<proteinExistence type="predicted"/>
<evidence type="ECO:0000313" key="3">
    <source>
        <dbReference type="Proteomes" id="UP001175226"/>
    </source>
</evidence>
<keyword evidence="1" id="KW-1133">Transmembrane helix</keyword>
<dbReference type="AlphaFoldDB" id="A0AA39K0I6"/>
<gene>
    <name evidence="2" type="ORF">EV421DRAFT_892142</name>
</gene>
<comment type="caution">
    <text evidence="2">The sequence shown here is derived from an EMBL/GenBank/DDBJ whole genome shotgun (WGS) entry which is preliminary data.</text>
</comment>
<keyword evidence="1" id="KW-0812">Transmembrane</keyword>